<sequence>MEFTAPPVTGRVFSHEHPNLLSDCDPSGRLRLDGIARILHDAATLDNEGSPAPDKGLWILRRLVIELDEWPRYLDTVLTRTWCSGIGRAWAERRSDLYRHGHRIAQAKALWVNVAPETGFPRSLPEGFLEVFGPSAAGRTIKPRFELPVPDDEPMAHGELPLRYSDLDIVDHVNNAVHLALVEELLAPKGRGIASAVPQYQSIVIEFHEALQTPDPAVYSMWHDDQSTMIRLAQVTPIASVTRLAKVRSLPMTDQLG</sequence>
<organism evidence="3 4">
    <name type="scientific">Ferrimicrobium acidiphilum</name>
    <dbReference type="NCBI Taxonomy" id="121039"/>
    <lineage>
        <taxon>Bacteria</taxon>
        <taxon>Bacillati</taxon>
        <taxon>Actinomycetota</taxon>
        <taxon>Acidimicrobiia</taxon>
        <taxon>Acidimicrobiales</taxon>
        <taxon>Acidimicrobiaceae</taxon>
        <taxon>Ferrimicrobium</taxon>
    </lineage>
</organism>
<proteinExistence type="predicted"/>
<dbReference type="Pfam" id="PF01643">
    <property type="entry name" value="Acyl-ACP_TE"/>
    <property type="match status" value="1"/>
</dbReference>
<dbReference type="Pfam" id="PF20791">
    <property type="entry name" value="Acyl-ACP_TE_C"/>
    <property type="match status" value="1"/>
</dbReference>
<keyword evidence="4" id="KW-1185">Reference proteome</keyword>
<dbReference type="InterPro" id="IPR002864">
    <property type="entry name" value="Acyl-ACP_thioesterase_NHD"/>
</dbReference>
<dbReference type="InterPro" id="IPR029069">
    <property type="entry name" value="HotDog_dom_sf"/>
</dbReference>
<dbReference type="EMBL" id="JBFSHR010000004">
    <property type="protein sequence ID" value="MEX6428624.1"/>
    <property type="molecule type" value="Genomic_DNA"/>
</dbReference>
<evidence type="ECO:0000313" key="4">
    <source>
        <dbReference type="Proteomes" id="UP001560267"/>
    </source>
</evidence>
<dbReference type="InterPro" id="IPR049427">
    <property type="entry name" value="Acyl-ACP_TE_C"/>
</dbReference>
<accession>A0ABV3Y2C9</accession>
<evidence type="ECO:0000313" key="3">
    <source>
        <dbReference type="EMBL" id="MEX6428624.1"/>
    </source>
</evidence>
<gene>
    <name evidence="3" type="ORF">AB6A68_02070</name>
</gene>
<evidence type="ECO:0000259" key="2">
    <source>
        <dbReference type="Pfam" id="PF20791"/>
    </source>
</evidence>
<name>A0ABV3Y2C9_9ACTN</name>
<feature type="domain" description="Acyl-ACP thioesterase-like C-terminal" evidence="2">
    <location>
        <begin position="158"/>
        <end position="187"/>
    </location>
</feature>
<dbReference type="Gene3D" id="3.10.129.10">
    <property type="entry name" value="Hotdog Thioesterase"/>
    <property type="match status" value="1"/>
</dbReference>
<protein>
    <submittedName>
        <fullName evidence="3">Acyl-ACP thioesterase domain-containing protein</fullName>
    </submittedName>
</protein>
<reference evidence="3 4" key="1">
    <citation type="submission" date="2024-07" db="EMBL/GenBank/DDBJ databases">
        <title>Draft Genome Sequence of Ferrimicrobium acidiphilum Strain YE2023, Isolated from a Pulp of Bioleach Reactor.</title>
        <authorList>
            <person name="Elkina Y.A."/>
            <person name="Bulaeva A.G."/>
            <person name="Beletsky A.V."/>
            <person name="Mardanov A.V."/>
        </authorList>
    </citation>
    <scope>NUCLEOTIDE SEQUENCE [LARGE SCALE GENOMIC DNA]</scope>
    <source>
        <strain evidence="3 4">YE2023</strain>
    </source>
</reference>
<dbReference type="Proteomes" id="UP001560267">
    <property type="component" value="Unassembled WGS sequence"/>
</dbReference>
<feature type="domain" description="Acyl-ACP thioesterase N-terminal hotdog" evidence="1">
    <location>
        <begin position="11"/>
        <end position="129"/>
    </location>
</feature>
<comment type="caution">
    <text evidence="3">The sequence shown here is derived from an EMBL/GenBank/DDBJ whole genome shotgun (WGS) entry which is preliminary data.</text>
</comment>
<evidence type="ECO:0000259" key="1">
    <source>
        <dbReference type="Pfam" id="PF01643"/>
    </source>
</evidence>
<dbReference type="RefSeq" id="WP_298385733.1">
    <property type="nucleotide sequence ID" value="NZ_JBFSHR010000004.1"/>
</dbReference>
<dbReference type="SUPFAM" id="SSF54637">
    <property type="entry name" value="Thioesterase/thiol ester dehydrase-isomerase"/>
    <property type="match status" value="2"/>
</dbReference>